<keyword evidence="3" id="KW-1185">Reference proteome</keyword>
<keyword evidence="1" id="KW-0812">Transmembrane</keyword>
<feature type="transmembrane region" description="Helical" evidence="1">
    <location>
        <begin position="72"/>
        <end position="93"/>
    </location>
</feature>
<evidence type="ECO:0000313" key="2">
    <source>
        <dbReference type="EMBL" id="KAF2724461.1"/>
    </source>
</evidence>
<dbReference type="OrthoDB" id="3750908at2759"/>
<feature type="transmembrane region" description="Helical" evidence="1">
    <location>
        <begin position="142"/>
        <end position="163"/>
    </location>
</feature>
<sequence length="202" mass="22243">MVEMAKADSTVDVEGLPTTYTGHFPEDLPPRTGPPPAAGWKGRLRSRLFTFSLSSYSIINTPNGQARVRHMVMIAILVLRTASSALSILSAILKKNVAGIIIYSLLAVLSFWFTATCLAIIGDAAGDRTVKSVIIKRWHFDFFLGFCLIIHVLLIVLFFFGLGGLGLELAGIGMWLLILGVAWIAGWEPEFQMPTYQRSWVT</sequence>
<evidence type="ECO:0000256" key="1">
    <source>
        <dbReference type="SAM" id="Phobius"/>
    </source>
</evidence>
<dbReference type="EMBL" id="MU003771">
    <property type="protein sequence ID" value="KAF2724461.1"/>
    <property type="molecule type" value="Genomic_DNA"/>
</dbReference>
<gene>
    <name evidence="2" type="ORF">K431DRAFT_300785</name>
</gene>
<protein>
    <submittedName>
        <fullName evidence="2">Uncharacterized protein</fullName>
    </submittedName>
</protein>
<dbReference type="Proteomes" id="UP000799441">
    <property type="component" value="Unassembled WGS sequence"/>
</dbReference>
<comment type="caution">
    <text evidence="2">The sequence shown here is derived from an EMBL/GenBank/DDBJ whole genome shotgun (WGS) entry which is preliminary data.</text>
</comment>
<keyword evidence="1" id="KW-1133">Transmembrane helix</keyword>
<evidence type="ECO:0000313" key="3">
    <source>
        <dbReference type="Proteomes" id="UP000799441"/>
    </source>
</evidence>
<keyword evidence="1" id="KW-0472">Membrane</keyword>
<proteinExistence type="predicted"/>
<feature type="transmembrane region" description="Helical" evidence="1">
    <location>
        <begin position="169"/>
        <end position="187"/>
    </location>
</feature>
<name>A0A9P4QGG1_9PEZI</name>
<accession>A0A9P4QGG1</accession>
<reference evidence="2" key="1">
    <citation type="journal article" date="2020" name="Stud. Mycol.">
        <title>101 Dothideomycetes genomes: a test case for predicting lifestyles and emergence of pathogens.</title>
        <authorList>
            <person name="Haridas S."/>
            <person name="Albert R."/>
            <person name="Binder M."/>
            <person name="Bloem J."/>
            <person name="Labutti K."/>
            <person name="Salamov A."/>
            <person name="Andreopoulos B."/>
            <person name="Baker S."/>
            <person name="Barry K."/>
            <person name="Bills G."/>
            <person name="Bluhm B."/>
            <person name="Cannon C."/>
            <person name="Castanera R."/>
            <person name="Culley D."/>
            <person name="Daum C."/>
            <person name="Ezra D."/>
            <person name="Gonzalez J."/>
            <person name="Henrissat B."/>
            <person name="Kuo A."/>
            <person name="Liang C."/>
            <person name="Lipzen A."/>
            <person name="Lutzoni F."/>
            <person name="Magnuson J."/>
            <person name="Mondo S."/>
            <person name="Nolan M."/>
            <person name="Ohm R."/>
            <person name="Pangilinan J."/>
            <person name="Park H.-J."/>
            <person name="Ramirez L."/>
            <person name="Alfaro M."/>
            <person name="Sun H."/>
            <person name="Tritt A."/>
            <person name="Yoshinaga Y."/>
            <person name="Zwiers L.-H."/>
            <person name="Turgeon B."/>
            <person name="Goodwin S."/>
            <person name="Spatafora J."/>
            <person name="Crous P."/>
            <person name="Grigoriev I."/>
        </authorList>
    </citation>
    <scope>NUCLEOTIDE SEQUENCE</scope>
    <source>
        <strain evidence="2">CBS 116435</strain>
    </source>
</reference>
<organism evidence="2 3">
    <name type="scientific">Polychaeton citri CBS 116435</name>
    <dbReference type="NCBI Taxonomy" id="1314669"/>
    <lineage>
        <taxon>Eukaryota</taxon>
        <taxon>Fungi</taxon>
        <taxon>Dikarya</taxon>
        <taxon>Ascomycota</taxon>
        <taxon>Pezizomycotina</taxon>
        <taxon>Dothideomycetes</taxon>
        <taxon>Dothideomycetidae</taxon>
        <taxon>Capnodiales</taxon>
        <taxon>Capnodiaceae</taxon>
        <taxon>Polychaeton</taxon>
    </lineage>
</organism>
<dbReference type="AlphaFoldDB" id="A0A9P4QGG1"/>
<feature type="transmembrane region" description="Helical" evidence="1">
    <location>
        <begin position="99"/>
        <end position="121"/>
    </location>
</feature>